<evidence type="ECO:0000256" key="1">
    <source>
        <dbReference type="ARBA" id="ARBA00004651"/>
    </source>
</evidence>
<keyword evidence="3" id="KW-1003">Cell membrane</keyword>
<keyword evidence="5 7" id="KW-1133">Transmembrane helix</keyword>
<comment type="similarity">
    <text evidence="2">Belongs to the CpsC/CapA family.</text>
</comment>
<dbReference type="GO" id="GO:0005886">
    <property type="term" value="C:plasma membrane"/>
    <property type="evidence" value="ECO:0007669"/>
    <property type="project" value="UniProtKB-SubCell"/>
</dbReference>
<feature type="transmembrane region" description="Helical" evidence="7">
    <location>
        <begin position="175"/>
        <end position="194"/>
    </location>
</feature>
<dbReference type="PANTHER" id="PTHR32309:SF13">
    <property type="entry name" value="FERRIC ENTEROBACTIN TRANSPORT PROTEIN FEPE"/>
    <property type="match status" value="1"/>
</dbReference>
<proteinExistence type="inferred from homology"/>
<dbReference type="AlphaFoldDB" id="A0A841YEU5"/>
<feature type="domain" description="Tyrosine-protein kinase G-rich" evidence="9">
    <location>
        <begin position="145"/>
        <end position="196"/>
    </location>
</feature>
<dbReference type="InterPro" id="IPR003856">
    <property type="entry name" value="LPS_length_determ_N"/>
</dbReference>
<evidence type="ECO:0000256" key="3">
    <source>
        <dbReference type="ARBA" id="ARBA00022475"/>
    </source>
</evidence>
<evidence type="ECO:0000259" key="9">
    <source>
        <dbReference type="Pfam" id="PF13807"/>
    </source>
</evidence>
<comment type="subcellular location">
    <subcellularLocation>
        <location evidence="1">Cell membrane</location>
        <topology evidence="1">Multi-pass membrane protein</topology>
    </subcellularLocation>
</comment>
<dbReference type="Pfam" id="PF13807">
    <property type="entry name" value="GNVR"/>
    <property type="match status" value="1"/>
</dbReference>
<reference evidence="10 11" key="1">
    <citation type="submission" date="2020-03" db="EMBL/GenBank/DDBJ databases">
        <title>Soil Listeria distribution.</title>
        <authorList>
            <person name="Liao J."/>
            <person name="Wiedmann M."/>
        </authorList>
    </citation>
    <scope>NUCLEOTIDE SEQUENCE [LARGE SCALE GENOMIC DNA]</scope>
    <source>
        <strain evidence="10 11">FSL L7-1645</strain>
    </source>
</reference>
<gene>
    <name evidence="10" type="ORF">HB844_07480</name>
</gene>
<evidence type="ECO:0000256" key="6">
    <source>
        <dbReference type="ARBA" id="ARBA00023136"/>
    </source>
</evidence>
<evidence type="ECO:0000313" key="11">
    <source>
        <dbReference type="Proteomes" id="UP000571128"/>
    </source>
</evidence>
<protein>
    <submittedName>
        <fullName evidence="10">Capsular biosynthesis protein</fullName>
    </submittedName>
</protein>
<evidence type="ECO:0000256" key="4">
    <source>
        <dbReference type="ARBA" id="ARBA00022692"/>
    </source>
</evidence>
<dbReference type="EMBL" id="JAARPY010000006">
    <property type="protein sequence ID" value="MBC1398704.1"/>
    <property type="molecule type" value="Genomic_DNA"/>
</dbReference>
<evidence type="ECO:0000313" key="10">
    <source>
        <dbReference type="EMBL" id="MBC1398704.1"/>
    </source>
</evidence>
<dbReference type="InterPro" id="IPR032807">
    <property type="entry name" value="GNVR"/>
</dbReference>
<comment type="caution">
    <text evidence="10">The sequence shown here is derived from an EMBL/GenBank/DDBJ whole genome shotgun (WGS) entry which is preliminary data.</text>
</comment>
<feature type="domain" description="Polysaccharide chain length determinant N-terminal" evidence="8">
    <location>
        <begin position="4"/>
        <end position="93"/>
    </location>
</feature>
<dbReference type="Proteomes" id="UP000571128">
    <property type="component" value="Unassembled WGS sequence"/>
</dbReference>
<dbReference type="PANTHER" id="PTHR32309">
    <property type="entry name" value="TYROSINE-PROTEIN KINASE"/>
    <property type="match status" value="1"/>
</dbReference>
<organism evidence="10 11">
    <name type="scientific">Listeria fleischmannii</name>
    <dbReference type="NCBI Taxonomy" id="1069827"/>
    <lineage>
        <taxon>Bacteria</taxon>
        <taxon>Bacillati</taxon>
        <taxon>Bacillota</taxon>
        <taxon>Bacilli</taxon>
        <taxon>Bacillales</taxon>
        <taxon>Listeriaceae</taxon>
        <taxon>Listeria</taxon>
    </lineage>
</organism>
<keyword evidence="4 7" id="KW-0812">Transmembrane</keyword>
<name>A0A841YEU5_9LIST</name>
<keyword evidence="6 7" id="KW-0472">Membrane</keyword>
<dbReference type="GO" id="GO:0004713">
    <property type="term" value="F:protein tyrosine kinase activity"/>
    <property type="evidence" value="ECO:0007669"/>
    <property type="project" value="TreeGrafter"/>
</dbReference>
<evidence type="ECO:0000256" key="2">
    <source>
        <dbReference type="ARBA" id="ARBA00006683"/>
    </source>
</evidence>
<accession>A0A841YEU5</accession>
<dbReference type="RefSeq" id="WP_007545372.1">
    <property type="nucleotide sequence ID" value="NZ_JAARPY010000006.1"/>
</dbReference>
<evidence type="ECO:0000256" key="7">
    <source>
        <dbReference type="SAM" id="Phobius"/>
    </source>
</evidence>
<dbReference type="Pfam" id="PF02706">
    <property type="entry name" value="Wzz"/>
    <property type="match status" value="1"/>
</dbReference>
<evidence type="ECO:0000259" key="8">
    <source>
        <dbReference type="Pfam" id="PF02706"/>
    </source>
</evidence>
<dbReference type="InterPro" id="IPR050445">
    <property type="entry name" value="Bact_polysacc_biosynth/exp"/>
</dbReference>
<evidence type="ECO:0000256" key="5">
    <source>
        <dbReference type="ARBA" id="ARBA00022989"/>
    </source>
</evidence>
<feature type="transmembrane region" description="Helical" evidence="7">
    <location>
        <begin position="20"/>
        <end position="38"/>
    </location>
</feature>
<sequence>MEDNLNVKQLRNLVKKNKWILLACVSISTLLMLMYLSFFSTPIYRSSTEVLINQSVSENSQVKSQDVQANLQLVNTYASILKSPGLLNGVAQKINHKYSVKELSEMVDVSSTSDSQVITISVEGENAKDIVKIANDVVQTFRNEIPKIMKVDNVYILSKATFSDNMSPVKPSKGLLIMVSVVLGTVVGIIIMFFRHLFDNSIKTAEDVELLLNLPVLTIISEIKEESLITQNQRSNNRRKRG</sequence>